<accession>A0ABW6W6I2</accession>
<reference evidence="1 2" key="1">
    <citation type="submission" date="2024-10" db="EMBL/GenBank/DDBJ databases">
        <title>The Natural Products Discovery Center: Release of the First 8490 Sequenced Strains for Exploring Actinobacteria Biosynthetic Diversity.</title>
        <authorList>
            <person name="Kalkreuter E."/>
            <person name="Kautsar S.A."/>
            <person name="Yang D."/>
            <person name="Bader C.D."/>
            <person name="Teijaro C.N."/>
            <person name="Fluegel L."/>
            <person name="Davis C.M."/>
            <person name="Simpson J.R."/>
            <person name="Lauterbach L."/>
            <person name="Steele A.D."/>
            <person name="Gui C."/>
            <person name="Meng S."/>
            <person name="Li G."/>
            <person name="Viehrig K."/>
            <person name="Ye F."/>
            <person name="Su P."/>
            <person name="Kiefer A.F."/>
            <person name="Nichols A."/>
            <person name="Cepeda A.J."/>
            <person name="Yan W."/>
            <person name="Fan B."/>
            <person name="Jiang Y."/>
            <person name="Adhikari A."/>
            <person name="Zheng C.-J."/>
            <person name="Schuster L."/>
            <person name="Cowan T.M."/>
            <person name="Smanski M.J."/>
            <person name="Chevrette M.G."/>
            <person name="De Carvalho L.P.S."/>
            <person name="Shen B."/>
        </authorList>
    </citation>
    <scope>NUCLEOTIDE SEQUENCE [LARGE SCALE GENOMIC DNA]</scope>
    <source>
        <strain evidence="1 2">NPDC000087</strain>
    </source>
</reference>
<name>A0ABW6W6I2_9ACTN</name>
<evidence type="ECO:0000313" key="1">
    <source>
        <dbReference type="EMBL" id="MFF5288911.1"/>
    </source>
</evidence>
<dbReference type="RefSeq" id="WP_020509259.1">
    <property type="nucleotide sequence ID" value="NZ_JBIAZU010000001.1"/>
</dbReference>
<keyword evidence="2" id="KW-1185">Reference proteome</keyword>
<dbReference type="Proteomes" id="UP001602245">
    <property type="component" value="Unassembled WGS sequence"/>
</dbReference>
<protein>
    <submittedName>
        <fullName evidence="1">Uncharacterized protein</fullName>
    </submittedName>
</protein>
<gene>
    <name evidence="1" type="ORF">ACFY35_05695</name>
</gene>
<evidence type="ECO:0000313" key="2">
    <source>
        <dbReference type="Proteomes" id="UP001602245"/>
    </source>
</evidence>
<organism evidence="1 2">
    <name type="scientific">Paractinoplanes globisporus</name>
    <dbReference type="NCBI Taxonomy" id="113565"/>
    <lineage>
        <taxon>Bacteria</taxon>
        <taxon>Bacillati</taxon>
        <taxon>Actinomycetota</taxon>
        <taxon>Actinomycetes</taxon>
        <taxon>Micromonosporales</taxon>
        <taxon>Micromonosporaceae</taxon>
        <taxon>Paractinoplanes</taxon>
    </lineage>
</organism>
<dbReference type="EMBL" id="JBIAZU010000001">
    <property type="protein sequence ID" value="MFF5288911.1"/>
    <property type="molecule type" value="Genomic_DNA"/>
</dbReference>
<sequence length="50" mass="5416">MQDGNFAIVGTDRTAELTGQLPEDAGVAPYERIVVITRDTLLAAADDLRR</sequence>
<proteinExistence type="predicted"/>
<comment type="caution">
    <text evidence="1">The sequence shown here is derived from an EMBL/GenBank/DDBJ whole genome shotgun (WGS) entry which is preliminary data.</text>
</comment>